<evidence type="ECO:0000313" key="2">
    <source>
        <dbReference type="EMBL" id="GGG49940.1"/>
    </source>
</evidence>
<feature type="transmembrane region" description="Helical" evidence="1">
    <location>
        <begin position="47"/>
        <end position="67"/>
    </location>
</feature>
<protein>
    <submittedName>
        <fullName evidence="2">Uncharacterized protein</fullName>
    </submittedName>
</protein>
<keyword evidence="1" id="KW-0472">Membrane</keyword>
<dbReference type="EMBL" id="BMEQ01000004">
    <property type="protein sequence ID" value="GGG49940.1"/>
    <property type="molecule type" value="Genomic_DNA"/>
</dbReference>
<sequence length="134" mass="14449">MTPAPTPDRGPRPREVAVLAGLVLLEALGLAVAALRLLWTLLFEEPLTVGGTVFLTLVAAAGALWLLRVGRGLWRGFRWPRAAALVVQLFLLVVSFPLLQAGEWAGLGPAVPALVVLVLLFRPAVLDWTTRTLR</sequence>
<reference evidence="2" key="2">
    <citation type="submission" date="2020-09" db="EMBL/GenBank/DDBJ databases">
        <authorList>
            <person name="Sun Q."/>
            <person name="Zhou Y."/>
        </authorList>
    </citation>
    <scope>NUCLEOTIDE SEQUENCE</scope>
    <source>
        <strain evidence="2">CGMCC 1.12187</strain>
    </source>
</reference>
<feature type="transmembrane region" description="Helical" evidence="1">
    <location>
        <begin position="16"/>
        <end position="41"/>
    </location>
</feature>
<keyword evidence="1" id="KW-0812">Transmembrane</keyword>
<dbReference type="Proteomes" id="UP000638848">
    <property type="component" value="Unassembled WGS sequence"/>
</dbReference>
<evidence type="ECO:0000313" key="3">
    <source>
        <dbReference type="Proteomes" id="UP000638848"/>
    </source>
</evidence>
<feature type="transmembrane region" description="Helical" evidence="1">
    <location>
        <begin position="104"/>
        <end position="125"/>
    </location>
</feature>
<feature type="transmembrane region" description="Helical" evidence="1">
    <location>
        <begin position="79"/>
        <end position="98"/>
    </location>
</feature>
<comment type="caution">
    <text evidence="2">The sequence shown here is derived from an EMBL/GenBank/DDBJ whole genome shotgun (WGS) entry which is preliminary data.</text>
</comment>
<keyword evidence="1" id="KW-1133">Transmembrane helix</keyword>
<dbReference type="AlphaFoldDB" id="A0A917GKQ1"/>
<dbReference type="RefSeq" id="WP_188534961.1">
    <property type="nucleotide sequence ID" value="NZ_BMEQ01000004.1"/>
</dbReference>
<keyword evidence="3" id="KW-1185">Reference proteome</keyword>
<organism evidence="2 3">
    <name type="scientific">Kocuria dechangensis</name>
    <dbReference type="NCBI Taxonomy" id="1176249"/>
    <lineage>
        <taxon>Bacteria</taxon>
        <taxon>Bacillati</taxon>
        <taxon>Actinomycetota</taxon>
        <taxon>Actinomycetes</taxon>
        <taxon>Micrococcales</taxon>
        <taxon>Micrococcaceae</taxon>
        <taxon>Kocuria</taxon>
    </lineage>
</organism>
<reference evidence="2" key="1">
    <citation type="journal article" date="2014" name="Int. J. Syst. Evol. Microbiol.">
        <title>Complete genome sequence of Corynebacterium casei LMG S-19264T (=DSM 44701T), isolated from a smear-ripened cheese.</title>
        <authorList>
            <consortium name="US DOE Joint Genome Institute (JGI-PGF)"/>
            <person name="Walter F."/>
            <person name="Albersmeier A."/>
            <person name="Kalinowski J."/>
            <person name="Ruckert C."/>
        </authorList>
    </citation>
    <scope>NUCLEOTIDE SEQUENCE</scope>
    <source>
        <strain evidence="2">CGMCC 1.12187</strain>
    </source>
</reference>
<proteinExistence type="predicted"/>
<accession>A0A917GKQ1</accession>
<gene>
    <name evidence="2" type="ORF">GCM10011374_10440</name>
</gene>
<evidence type="ECO:0000256" key="1">
    <source>
        <dbReference type="SAM" id="Phobius"/>
    </source>
</evidence>
<name>A0A917GKQ1_9MICC</name>